<dbReference type="CDD" id="cd24003">
    <property type="entry name" value="ASKHA_NBD_GDA1_CD39_NTPase"/>
    <property type="match status" value="1"/>
</dbReference>
<proteinExistence type="inferred from homology"/>
<dbReference type="Pfam" id="PF01150">
    <property type="entry name" value="GDA1_CD39"/>
    <property type="match status" value="1"/>
</dbReference>
<dbReference type="InterPro" id="IPR000407">
    <property type="entry name" value="GDA1_CD39_NTPase"/>
</dbReference>
<keyword evidence="2" id="KW-0378">Hydrolase</keyword>
<evidence type="ECO:0000256" key="3">
    <source>
        <dbReference type="SAM" id="SignalP"/>
    </source>
</evidence>
<feature type="signal peptide" evidence="3">
    <location>
        <begin position="1"/>
        <end position="17"/>
    </location>
</feature>
<reference evidence="4" key="1">
    <citation type="submission" date="2022-11" db="EMBL/GenBank/DDBJ databases">
        <title>Centuries of genome instability and evolution in soft-shell clam transmissible cancer (bioRxiv).</title>
        <authorList>
            <person name="Hart S.F.M."/>
            <person name="Yonemitsu M.A."/>
            <person name="Giersch R.M."/>
            <person name="Beal B.F."/>
            <person name="Arriagada G."/>
            <person name="Davis B.W."/>
            <person name="Ostrander E.A."/>
            <person name="Goff S.P."/>
            <person name="Metzger M.J."/>
        </authorList>
    </citation>
    <scope>NUCLEOTIDE SEQUENCE</scope>
    <source>
        <strain evidence="4">MELC-2E11</strain>
        <tissue evidence="4">Siphon/mantle</tissue>
    </source>
</reference>
<dbReference type="Gene3D" id="3.30.420.150">
    <property type="entry name" value="Exopolyphosphatase. Domain 2"/>
    <property type="match status" value="1"/>
</dbReference>
<name>A0ABY7DKZ4_MYAAR</name>
<feature type="chain" id="PRO_5045701172" evidence="3">
    <location>
        <begin position="18"/>
        <end position="414"/>
    </location>
</feature>
<dbReference type="EMBL" id="CP111014">
    <property type="protein sequence ID" value="WAQ98019.1"/>
    <property type="molecule type" value="Genomic_DNA"/>
</dbReference>
<dbReference type="PANTHER" id="PTHR11782:SF83">
    <property type="entry name" value="GUANOSINE-DIPHOSPHATASE"/>
    <property type="match status" value="1"/>
</dbReference>
<dbReference type="Proteomes" id="UP001164746">
    <property type="component" value="Chromosome 3"/>
</dbReference>
<evidence type="ECO:0000313" key="5">
    <source>
        <dbReference type="Proteomes" id="UP001164746"/>
    </source>
</evidence>
<comment type="similarity">
    <text evidence="1">Belongs to the GDA1/CD39 NTPase family.</text>
</comment>
<keyword evidence="3" id="KW-0732">Signal</keyword>
<evidence type="ECO:0000256" key="1">
    <source>
        <dbReference type="ARBA" id="ARBA00009283"/>
    </source>
</evidence>
<gene>
    <name evidence="4" type="ORF">MAR_022392</name>
</gene>
<dbReference type="Gene3D" id="3.30.420.40">
    <property type="match status" value="1"/>
</dbReference>
<evidence type="ECO:0000313" key="4">
    <source>
        <dbReference type="EMBL" id="WAQ98019.1"/>
    </source>
</evidence>
<organism evidence="4 5">
    <name type="scientific">Mya arenaria</name>
    <name type="common">Soft-shell clam</name>
    <dbReference type="NCBI Taxonomy" id="6604"/>
    <lineage>
        <taxon>Eukaryota</taxon>
        <taxon>Metazoa</taxon>
        <taxon>Spiralia</taxon>
        <taxon>Lophotrochozoa</taxon>
        <taxon>Mollusca</taxon>
        <taxon>Bivalvia</taxon>
        <taxon>Autobranchia</taxon>
        <taxon>Heteroconchia</taxon>
        <taxon>Euheterodonta</taxon>
        <taxon>Imparidentia</taxon>
        <taxon>Neoheterodontei</taxon>
        <taxon>Myida</taxon>
        <taxon>Myoidea</taxon>
        <taxon>Myidae</taxon>
        <taxon>Mya</taxon>
    </lineage>
</organism>
<protein>
    <submittedName>
        <fullName evidence="4">ENTP3-like protein</fullName>
    </submittedName>
</protein>
<sequence>MLALLGITISLLVSASSLPITGPNEYGIILDAGSSSTKIRIYSWTDTFLEAPKFAEEFYFKVSPGIGSLGGQDAEILAYMQNIMDALKEEVPKEFWPTTSIYVMATAGLRLLHEDETGAIMDDVQATLGNPEVNPFRFLPENAHILSGEEEALHFTDSYGLIELGGGSAQIAFIPDDPIYAGKMPATIAGREYGVYCHSHLSYGASLIAERIVEYLVRENPYANVIVNPCMLKGDSANNTVLGKAIGLVGGGNASLCESLLNHFLATAEPDMCSPKPCSIGQVYQPPVKARTFFTFGLIYYLAKDLKILDGPGTLDLAKMQTLARVYCQQSYDDAVSVLNMSPKYASRNCQDGLYIPLLFSALGFQLDTQQVMAAGDINKSSVAWSLGGMLYEEERSRYMELTESIMGHESTGL</sequence>
<accession>A0ABY7DKZ4</accession>
<dbReference type="PANTHER" id="PTHR11782">
    <property type="entry name" value="ADENOSINE/GUANOSINE DIPHOSPHATASE"/>
    <property type="match status" value="1"/>
</dbReference>
<keyword evidence="5" id="KW-1185">Reference proteome</keyword>
<evidence type="ECO:0000256" key="2">
    <source>
        <dbReference type="ARBA" id="ARBA00022801"/>
    </source>
</evidence>